<dbReference type="EMBL" id="PYGF01000005">
    <property type="protein sequence ID" value="PSL04305.1"/>
    <property type="molecule type" value="Genomic_DNA"/>
</dbReference>
<evidence type="ECO:0000256" key="2">
    <source>
        <dbReference type="ARBA" id="ARBA00023002"/>
    </source>
</evidence>
<gene>
    <name evidence="5" type="ORF">CLV48_10546</name>
</gene>
<keyword evidence="2" id="KW-0560">Oxidoreductase</keyword>
<dbReference type="GO" id="GO:0046872">
    <property type="term" value="F:metal ion binding"/>
    <property type="evidence" value="ECO:0007669"/>
    <property type="project" value="InterPro"/>
</dbReference>
<dbReference type="FunFam" id="1.20.1090.10:FF:000001">
    <property type="entry name" value="Aldehyde-alcohol dehydrogenase"/>
    <property type="match status" value="1"/>
</dbReference>
<dbReference type="InterPro" id="IPR056798">
    <property type="entry name" value="ADH_Fe_C"/>
</dbReference>
<reference evidence="5 6" key="1">
    <citation type="submission" date="2018-03" db="EMBL/GenBank/DDBJ databases">
        <title>Genomic Encyclopedia of Archaeal and Bacterial Type Strains, Phase II (KMG-II): from individual species to whole genera.</title>
        <authorList>
            <person name="Goeker M."/>
        </authorList>
    </citation>
    <scope>NUCLEOTIDE SEQUENCE [LARGE SCALE GENOMIC DNA]</scope>
    <source>
        <strain evidence="5 6">DSM 28057</strain>
    </source>
</reference>
<comment type="similarity">
    <text evidence="1">Belongs to the iron-containing alcohol dehydrogenase family.</text>
</comment>
<dbReference type="Pfam" id="PF25137">
    <property type="entry name" value="ADH_Fe_C"/>
    <property type="match status" value="1"/>
</dbReference>
<keyword evidence="6" id="KW-1185">Reference proteome</keyword>
<dbReference type="FunFam" id="3.40.50.1970:FF:000003">
    <property type="entry name" value="Alcohol dehydrogenase, iron-containing"/>
    <property type="match status" value="1"/>
</dbReference>
<dbReference type="Pfam" id="PF00465">
    <property type="entry name" value="Fe-ADH"/>
    <property type="match status" value="1"/>
</dbReference>
<evidence type="ECO:0000259" key="4">
    <source>
        <dbReference type="Pfam" id="PF25137"/>
    </source>
</evidence>
<dbReference type="SUPFAM" id="SSF56796">
    <property type="entry name" value="Dehydroquinate synthase-like"/>
    <property type="match status" value="1"/>
</dbReference>
<dbReference type="Gene3D" id="3.40.50.1970">
    <property type="match status" value="1"/>
</dbReference>
<feature type="domain" description="Alcohol dehydrogenase iron-type/glycerol dehydrogenase GldA" evidence="3">
    <location>
        <begin position="10"/>
        <end position="177"/>
    </location>
</feature>
<name>A0A2P8E4B2_9BACT</name>
<proteinExistence type="inferred from homology"/>
<organism evidence="5 6">
    <name type="scientific">Cecembia rubra</name>
    <dbReference type="NCBI Taxonomy" id="1485585"/>
    <lineage>
        <taxon>Bacteria</taxon>
        <taxon>Pseudomonadati</taxon>
        <taxon>Bacteroidota</taxon>
        <taxon>Cytophagia</taxon>
        <taxon>Cytophagales</taxon>
        <taxon>Cyclobacteriaceae</taxon>
        <taxon>Cecembia</taxon>
    </lineage>
</organism>
<evidence type="ECO:0000259" key="3">
    <source>
        <dbReference type="Pfam" id="PF00465"/>
    </source>
</evidence>
<protein>
    <submittedName>
        <fullName evidence="5">Alcohol dehydrogenase</fullName>
    </submittedName>
</protein>
<dbReference type="OrthoDB" id="9801156at2"/>
<dbReference type="GO" id="GO:0004022">
    <property type="term" value="F:alcohol dehydrogenase (NAD+) activity"/>
    <property type="evidence" value="ECO:0007669"/>
    <property type="project" value="TreeGrafter"/>
</dbReference>
<sequence length="388" mass="41574">MDKGFVFNSPKASIFGKNTLSDLPKLVRDFGTEKVMIVTDRFFIQNGLIDLIRENLENSGLSVVIFSNVRPDPTLENVYEGLELLNESGAGLLIGVGGGSPIDAAKAISILATNPKPLERYMGYHKVQKAGLPLIAIPTTAGTGSEATKVAVITDSVNDVKMMILDKSLMPSASIIDYSLTMTMPPDLTAYVGVDTLTHGIEAFVSLKSNPISDSLALSCIGLVSKHLKKAWEFPEDEQARQGMSLAAFLGGLSFTNSSVGLVHGMSRPLGAIFHLAHGLSNAILLPTVVRYSLKGSPAKYAEISSVMGFAKKGETEESTGMNLVKGLIELNSFLNIPRLSECGKIKSKDFFGSLEKMASDALASGSPQNNPIIPTMEEIVTLYKEAW</sequence>
<accession>A0A2P8E4B2</accession>
<dbReference type="CDD" id="cd08194">
    <property type="entry name" value="Fe-ADH-like"/>
    <property type="match status" value="1"/>
</dbReference>
<dbReference type="AlphaFoldDB" id="A0A2P8E4B2"/>
<dbReference type="RefSeq" id="WP_106567216.1">
    <property type="nucleotide sequence ID" value="NZ_PYGF01000005.1"/>
</dbReference>
<dbReference type="PANTHER" id="PTHR11496">
    <property type="entry name" value="ALCOHOL DEHYDROGENASE"/>
    <property type="match status" value="1"/>
</dbReference>
<evidence type="ECO:0000256" key="1">
    <source>
        <dbReference type="ARBA" id="ARBA00007358"/>
    </source>
</evidence>
<feature type="domain" description="Fe-containing alcohol dehydrogenase-like C-terminal" evidence="4">
    <location>
        <begin position="189"/>
        <end position="388"/>
    </location>
</feature>
<dbReference type="PANTHER" id="PTHR11496:SF102">
    <property type="entry name" value="ALCOHOL DEHYDROGENASE 4"/>
    <property type="match status" value="1"/>
</dbReference>
<dbReference type="Gene3D" id="1.20.1090.10">
    <property type="entry name" value="Dehydroquinate synthase-like - alpha domain"/>
    <property type="match status" value="1"/>
</dbReference>
<dbReference type="InterPro" id="IPR039697">
    <property type="entry name" value="Alcohol_dehydrogenase_Fe"/>
</dbReference>
<dbReference type="InterPro" id="IPR001670">
    <property type="entry name" value="ADH_Fe/GldA"/>
</dbReference>
<evidence type="ECO:0000313" key="5">
    <source>
        <dbReference type="EMBL" id="PSL04305.1"/>
    </source>
</evidence>
<evidence type="ECO:0000313" key="6">
    <source>
        <dbReference type="Proteomes" id="UP000240708"/>
    </source>
</evidence>
<dbReference type="Proteomes" id="UP000240708">
    <property type="component" value="Unassembled WGS sequence"/>
</dbReference>
<comment type="caution">
    <text evidence="5">The sequence shown here is derived from an EMBL/GenBank/DDBJ whole genome shotgun (WGS) entry which is preliminary data.</text>
</comment>